<feature type="domain" description="RING-type" evidence="16">
    <location>
        <begin position="106"/>
        <end position="148"/>
    </location>
</feature>
<dbReference type="CDD" id="cd16461">
    <property type="entry name" value="RING-H2_EL5-like"/>
    <property type="match status" value="1"/>
</dbReference>
<dbReference type="InterPro" id="IPR044600">
    <property type="entry name" value="ATL1/ATL16-like"/>
</dbReference>
<protein>
    <recommendedName>
        <fullName evidence="4">RING-type E3 ubiquitin transferase</fullName>
        <ecNumber evidence="4">2.3.2.27</ecNumber>
    </recommendedName>
</protein>
<evidence type="ECO:0000256" key="8">
    <source>
        <dbReference type="ARBA" id="ARBA00022771"/>
    </source>
</evidence>
<organism evidence="17">
    <name type="scientific">Musa acuminata subsp. malaccensis</name>
    <name type="common">Wild banana</name>
    <name type="synonym">Musa malaccensis</name>
    <dbReference type="NCBI Taxonomy" id="214687"/>
    <lineage>
        <taxon>Eukaryota</taxon>
        <taxon>Viridiplantae</taxon>
        <taxon>Streptophyta</taxon>
        <taxon>Embryophyta</taxon>
        <taxon>Tracheophyta</taxon>
        <taxon>Spermatophyta</taxon>
        <taxon>Magnoliopsida</taxon>
        <taxon>Liliopsida</taxon>
        <taxon>Zingiberales</taxon>
        <taxon>Musaceae</taxon>
        <taxon>Musa</taxon>
    </lineage>
</organism>
<dbReference type="UniPathway" id="UPA00143"/>
<dbReference type="EC" id="2.3.2.27" evidence="4"/>
<evidence type="ECO:0000256" key="1">
    <source>
        <dbReference type="ARBA" id="ARBA00000900"/>
    </source>
</evidence>
<dbReference type="GO" id="GO:0061630">
    <property type="term" value="F:ubiquitin protein ligase activity"/>
    <property type="evidence" value="ECO:0007669"/>
    <property type="project" value="UniProtKB-EC"/>
</dbReference>
<dbReference type="Gene3D" id="3.30.40.10">
    <property type="entry name" value="Zinc/RING finger domain, C3HC4 (zinc finger)"/>
    <property type="match status" value="1"/>
</dbReference>
<evidence type="ECO:0000256" key="9">
    <source>
        <dbReference type="ARBA" id="ARBA00022786"/>
    </source>
</evidence>
<keyword evidence="8 13" id="KW-0863">Zinc-finger</keyword>
<feature type="compositionally biased region" description="Pro residues" evidence="14">
    <location>
        <begin position="291"/>
        <end position="303"/>
    </location>
</feature>
<sequence>MDVNHGGDLTPNPRCYALSGKVMLASTVILFAAVLLFVFLYLYLRWRFRIIRRGHRRLVFGIDGVGGTLASASATCRGLHPSVLESLPVLVFAAAAPGCDEDVVECAVCLNELEEGEKMRALPRCGHCFHMECVDMWFHSHSTCPLCRTAVEAAPPPPPIQVVLPIPAPTDDSGALFLEDDASESSSASSDLTIEIIGGVGLSSPDPTCVQVRKRRPPTKRPGEEPPLGGNEAELRLGLKSPGSRMLSLTSLLGRDSRVCCGRATSTELERDPERGEGAATDYLGRRRRPPPPPASSSPPPPT</sequence>
<gene>
    <name evidence="17" type="ORF">GSMUA_301280.1</name>
</gene>
<dbReference type="PROSITE" id="PS50089">
    <property type="entry name" value="ZF_RING_2"/>
    <property type="match status" value="1"/>
</dbReference>
<keyword evidence="6 15" id="KW-0812">Transmembrane</keyword>
<dbReference type="EMBL" id="HG996466">
    <property type="protein sequence ID" value="CAG1859833.1"/>
    <property type="molecule type" value="Genomic_DNA"/>
</dbReference>
<name>A0A8D7B1C3_MUSAM</name>
<accession>A0A8D7B1C3</accession>
<keyword evidence="11 15" id="KW-1133">Transmembrane helix</keyword>
<evidence type="ECO:0000256" key="13">
    <source>
        <dbReference type="PROSITE-ProRule" id="PRU00175"/>
    </source>
</evidence>
<comment type="catalytic activity">
    <reaction evidence="1">
        <text>S-ubiquitinyl-[E2 ubiquitin-conjugating enzyme]-L-cysteine + [acceptor protein]-L-lysine = [E2 ubiquitin-conjugating enzyme]-L-cysteine + N(6)-ubiquitinyl-[acceptor protein]-L-lysine.</text>
        <dbReference type="EC" id="2.3.2.27"/>
    </reaction>
</comment>
<dbReference type="Pfam" id="PF13639">
    <property type="entry name" value="zf-RING_2"/>
    <property type="match status" value="1"/>
</dbReference>
<reference evidence="17" key="1">
    <citation type="submission" date="2021-03" db="EMBL/GenBank/DDBJ databases">
        <authorList>
            <consortium name="Genoscope - CEA"/>
            <person name="William W."/>
        </authorList>
    </citation>
    <scope>NUCLEOTIDE SEQUENCE</scope>
    <source>
        <strain evidence="17">Doubled-haploid Pahang</strain>
    </source>
</reference>
<keyword evidence="10" id="KW-0862">Zinc</keyword>
<keyword evidence="7" id="KW-0479">Metal-binding</keyword>
<dbReference type="PANTHER" id="PTHR46913:SF1">
    <property type="entry name" value="RING-H2 FINGER PROTEIN ATL16"/>
    <property type="match status" value="1"/>
</dbReference>
<dbReference type="SMART" id="SM00184">
    <property type="entry name" value="RING"/>
    <property type="match status" value="1"/>
</dbReference>
<keyword evidence="5" id="KW-0808">Transferase</keyword>
<evidence type="ECO:0000256" key="6">
    <source>
        <dbReference type="ARBA" id="ARBA00022692"/>
    </source>
</evidence>
<evidence type="ECO:0000256" key="15">
    <source>
        <dbReference type="SAM" id="Phobius"/>
    </source>
</evidence>
<evidence type="ECO:0000256" key="4">
    <source>
        <dbReference type="ARBA" id="ARBA00012483"/>
    </source>
</evidence>
<dbReference type="SUPFAM" id="SSF57850">
    <property type="entry name" value="RING/U-box"/>
    <property type="match status" value="1"/>
</dbReference>
<comment type="pathway">
    <text evidence="3">Protein modification; protein ubiquitination.</text>
</comment>
<proteinExistence type="predicted"/>
<feature type="compositionally biased region" description="Basic and acidic residues" evidence="14">
    <location>
        <begin position="268"/>
        <end position="277"/>
    </location>
</feature>
<evidence type="ECO:0000256" key="2">
    <source>
        <dbReference type="ARBA" id="ARBA00004167"/>
    </source>
</evidence>
<evidence type="ECO:0000256" key="11">
    <source>
        <dbReference type="ARBA" id="ARBA00022989"/>
    </source>
</evidence>
<evidence type="ECO:0000313" key="17">
    <source>
        <dbReference type="EMBL" id="CAG1859833.1"/>
    </source>
</evidence>
<evidence type="ECO:0000256" key="14">
    <source>
        <dbReference type="SAM" id="MobiDB-lite"/>
    </source>
</evidence>
<dbReference type="FunFam" id="3.30.40.10:FF:000187">
    <property type="entry name" value="E3 ubiquitin-protein ligase ATL6"/>
    <property type="match status" value="1"/>
</dbReference>
<evidence type="ECO:0000256" key="5">
    <source>
        <dbReference type="ARBA" id="ARBA00022679"/>
    </source>
</evidence>
<evidence type="ECO:0000256" key="3">
    <source>
        <dbReference type="ARBA" id="ARBA00004906"/>
    </source>
</evidence>
<feature type="transmembrane region" description="Helical" evidence="15">
    <location>
        <begin position="22"/>
        <end position="44"/>
    </location>
</feature>
<dbReference type="PANTHER" id="PTHR46913">
    <property type="entry name" value="RING-H2 FINGER PROTEIN ATL16"/>
    <property type="match status" value="1"/>
</dbReference>
<feature type="region of interest" description="Disordered" evidence="14">
    <location>
        <begin position="205"/>
        <end position="239"/>
    </location>
</feature>
<evidence type="ECO:0000256" key="7">
    <source>
        <dbReference type="ARBA" id="ARBA00022723"/>
    </source>
</evidence>
<dbReference type="InterPro" id="IPR001841">
    <property type="entry name" value="Znf_RING"/>
</dbReference>
<evidence type="ECO:0000256" key="12">
    <source>
        <dbReference type="ARBA" id="ARBA00023136"/>
    </source>
</evidence>
<evidence type="ECO:0000259" key="16">
    <source>
        <dbReference type="PROSITE" id="PS50089"/>
    </source>
</evidence>
<dbReference type="AlphaFoldDB" id="A0A8D7B1C3"/>
<dbReference type="GO" id="GO:0016020">
    <property type="term" value="C:membrane"/>
    <property type="evidence" value="ECO:0007669"/>
    <property type="project" value="UniProtKB-SubCell"/>
</dbReference>
<keyword evidence="12 15" id="KW-0472">Membrane</keyword>
<comment type="subcellular location">
    <subcellularLocation>
        <location evidence="2">Membrane</location>
        <topology evidence="2">Single-pass membrane protein</topology>
    </subcellularLocation>
</comment>
<feature type="non-terminal residue" evidence="17">
    <location>
        <position position="303"/>
    </location>
</feature>
<dbReference type="InterPro" id="IPR013083">
    <property type="entry name" value="Znf_RING/FYVE/PHD"/>
</dbReference>
<dbReference type="GO" id="GO:0016567">
    <property type="term" value="P:protein ubiquitination"/>
    <property type="evidence" value="ECO:0007669"/>
    <property type="project" value="UniProtKB-UniPathway"/>
</dbReference>
<keyword evidence="9" id="KW-0833">Ubl conjugation pathway</keyword>
<feature type="region of interest" description="Disordered" evidence="14">
    <location>
        <begin position="257"/>
        <end position="303"/>
    </location>
</feature>
<dbReference type="GO" id="GO:0008270">
    <property type="term" value="F:zinc ion binding"/>
    <property type="evidence" value="ECO:0007669"/>
    <property type="project" value="UniProtKB-KW"/>
</dbReference>
<evidence type="ECO:0000256" key="10">
    <source>
        <dbReference type="ARBA" id="ARBA00022833"/>
    </source>
</evidence>